<dbReference type="EMBL" id="BAAATZ010000034">
    <property type="protein sequence ID" value="GAA2737246.1"/>
    <property type="molecule type" value="Genomic_DNA"/>
</dbReference>
<evidence type="ECO:0000313" key="2">
    <source>
        <dbReference type="EMBL" id="GAA2737246.1"/>
    </source>
</evidence>
<keyword evidence="1" id="KW-0472">Membrane</keyword>
<keyword evidence="1" id="KW-1133">Transmembrane helix</keyword>
<dbReference type="Proteomes" id="UP001501842">
    <property type="component" value="Unassembled WGS sequence"/>
</dbReference>
<evidence type="ECO:0000256" key="1">
    <source>
        <dbReference type="SAM" id="Phobius"/>
    </source>
</evidence>
<sequence>MSQWDSDLARARAERKAQEASFRQAAWMSEEQRQAASRQTYPHLQEAAAWAIARYREAGVPGQGRVGARCWPIGHVEVPIGPDHYGGYPDSRVTFLWADGKGGLFASEDKDGSSNSMRRLSSDDVGDFLSKDGNSLGVVQFVHELITDYEEWKTETGGKRFKVKVTFHPVRLVLFIAIFLVLAYFFS</sequence>
<comment type="caution">
    <text evidence="2">The sequence shown here is derived from an EMBL/GenBank/DDBJ whole genome shotgun (WGS) entry which is preliminary data.</text>
</comment>
<organism evidence="2 3">
    <name type="scientific">Actinocorallia aurantiaca</name>
    <dbReference type="NCBI Taxonomy" id="46204"/>
    <lineage>
        <taxon>Bacteria</taxon>
        <taxon>Bacillati</taxon>
        <taxon>Actinomycetota</taxon>
        <taxon>Actinomycetes</taxon>
        <taxon>Streptosporangiales</taxon>
        <taxon>Thermomonosporaceae</taxon>
        <taxon>Actinocorallia</taxon>
    </lineage>
</organism>
<keyword evidence="1" id="KW-0812">Transmembrane</keyword>
<reference evidence="2 3" key="1">
    <citation type="journal article" date="2019" name="Int. J. Syst. Evol. Microbiol.">
        <title>The Global Catalogue of Microorganisms (GCM) 10K type strain sequencing project: providing services to taxonomists for standard genome sequencing and annotation.</title>
        <authorList>
            <consortium name="The Broad Institute Genomics Platform"/>
            <consortium name="The Broad Institute Genome Sequencing Center for Infectious Disease"/>
            <person name="Wu L."/>
            <person name="Ma J."/>
        </authorList>
    </citation>
    <scope>NUCLEOTIDE SEQUENCE [LARGE SCALE GENOMIC DNA]</scope>
    <source>
        <strain evidence="2 3">JCM 8201</strain>
    </source>
</reference>
<name>A0ABN3UQE1_9ACTN</name>
<feature type="transmembrane region" description="Helical" evidence="1">
    <location>
        <begin position="169"/>
        <end position="186"/>
    </location>
</feature>
<protein>
    <submittedName>
        <fullName evidence="2">Uncharacterized protein</fullName>
    </submittedName>
</protein>
<keyword evidence="3" id="KW-1185">Reference proteome</keyword>
<evidence type="ECO:0000313" key="3">
    <source>
        <dbReference type="Proteomes" id="UP001501842"/>
    </source>
</evidence>
<proteinExistence type="predicted"/>
<gene>
    <name evidence="2" type="ORF">GCM10010439_66520</name>
</gene>
<accession>A0ABN3UQE1</accession>